<name>A0A2T1GFY6_9CYAN</name>
<dbReference type="RefSeq" id="WP_106304585.1">
    <property type="nucleotide sequence ID" value="NZ_PVWO01000126.1"/>
</dbReference>
<dbReference type="GO" id="GO:0008237">
    <property type="term" value="F:metallopeptidase activity"/>
    <property type="evidence" value="ECO:0007669"/>
    <property type="project" value="InterPro"/>
</dbReference>
<dbReference type="Proteomes" id="UP000238937">
    <property type="component" value="Unassembled WGS sequence"/>
</dbReference>
<proteinExistence type="predicted"/>
<reference evidence="1 2" key="1">
    <citation type="submission" date="2018-03" db="EMBL/GenBank/DDBJ databases">
        <title>The ancient ancestry and fast evolution of plastids.</title>
        <authorList>
            <person name="Moore K.R."/>
            <person name="Magnabosco C."/>
            <person name="Momper L."/>
            <person name="Gold D.A."/>
            <person name="Bosak T."/>
            <person name="Fournier G.P."/>
        </authorList>
    </citation>
    <scope>NUCLEOTIDE SEQUENCE [LARGE SCALE GENOMIC DNA]</scope>
    <source>
        <strain evidence="1 2">CCALA 037</strain>
    </source>
</reference>
<evidence type="ECO:0000313" key="2">
    <source>
        <dbReference type="Proteomes" id="UP000238937"/>
    </source>
</evidence>
<accession>A0A2T1GFY6</accession>
<gene>
    <name evidence="1" type="ORF">C7B77_11870</name>
</gene>
<dbReference type="AlphaFoldDB" id="A0A2T1GFY6"/>
<dbReference type="OrthoDB" id="481529at2"/>
<dbReference type="InterPro" id="IPR024079">
    <property type="entry name" value="MetalloPept_cat_dom_sf"/>
</dbReference>
<protein>
    <submittedName>
        <fullName evidence="1">Peptidase M10A and M12B matrixin and adamalysin</fullName>
    </submittedName>
</protein>
<organism evidence="1 2">
    <name type="scientific">Chamaesiphon polymorphus CCALA 037</name>
    <dbReference type="NCBI Taxonomy" id="2107692"/>
    <lineage>
        <taxon>Bacteria</taxon>
        <taxon>Bacillati</taxon>
        <taxon>Cyanobacteriota</taxon>
        <taxon>Cyanophyceae</taxon>
        <taxon>Gomontiellales</taxon>
        <taxon>Chamaesiphonaceae</taxon>
        <taxon>Chamaesiphon</taxon>
    </lineage>
</organism>
<dbReference type="SUPFAM" id="SSF55486">
    <property type="entry name" value="Metalloproteases ('zincins'), catalytic domain"/>
    <property type="match status" value="1"/>
</dbReference>
<dbReference type="Gene3D" id="3.40.390.10">
    <property type="entry name" value="Collagenase (Catalytic Domain)"/>
    <property type="match status" value="1"/>
</dbReference>
<keyword evidence="2" id="KW-1185">Reference proteome</keyword>
<evidence type="ECO:0000313" key="1">
    <source>
        <dbReference type="EMBL" id="PSB56430.1"/>
    </source>
</evidence>
<comment type="caution">
    <text evidence="1">The sequence shown here is derived from an EMBL/GenBank/DDBJ whole genome shotgun (WGS) entry which is preliminary data.</text>
</comment>
<dbReference type="EMBL" id="PVWO01000126">
    <property type="protein sequence ID" value="PSB56430.1"/>
    <property type="molecule type" value="Genomic_DNA"/>
</dbReference>
<sequence>MYQRLNLTKTRNKEHLPIWERIDLTRPHKPKCFSCRSRIQPNWRICPQCGSNLSNSQPKQPHCIWVNACWSATDAHTESMLLEILKDVFAKVFSAFRSINVFLTSDQPDAKEWGERFTHVGLILDREPVDYLGVASFRLGGVTDRAIVRLDQILNTAERAQLSSSQLSNLIANTIAHEIAHTLGLDHSELPADVMNDGLDHRIHSLMPPSFHAEQITQMNYAIYQHQKSLQAHLLAEKNPKQK</sequence>